<accession>A0ABM5U353</accession>
<gene>
    <name evidence="1" type="ORF">CulFRC58_1691</name>
</gene>
<proteinExistence type="predicted"/>
<sequence>MDFGAYGPPCNAAYEVDNAIHIVCSECGARDGEYCEDSRGIKKIPHTRRLGEAYRTNNPEGRARHMRRQAHLAKHKEIFKATWAGG</sequence>
<protein>
    <submittedName>
        <fullName evidence="1">Uncharacterized protein</fullName>
    </submittedName>
</protein>
<dbReference type="EMBL" id="CP011913">
    <property type="protein sequence ID" value="AKN77545.1"/>
    <property type="molecule type" value="Genomic_DNA"/>
</dbReference>
<name>A0ABM5U353_CORUL</name>
<dbReference type="Proteomes" id="UP000036185">
    <property type="component" value="Chromosome"/>
</dbReference>
<evidence type="ECO:0000313" key="1">
    <source>
        <dbReference type="EMBL" id="AKN77545.1"/>
    </source>
</evidence>
<organism evidence="1 2">
    <name type="scientific">Corynebacterium ulcerans FRC58</name>
    <dbReference type="NCBI Taxonomy" id="1408268"/>
    <lineage>
        <taxon>Bacteria</taxon>
        <taxon>Bacillati</taxon>
        <taxon>Actinomycetota</taxon>
        <taxon>Actinomycetes</taxon>
        <taxon>Mycobacteriales</taxon>
        <taxon>Corynebacteriaceae</taxon>
        <taxon>Corynebacterium</taxon>
    </lineage>
</organism>
<reference evidence="1 2" key="1">
    <citation type="journal article" date="2014" name="Int. J. Syst. Evol. Microbiol.">
        <title>Draft Genome Sequence of Corynebacterium ulcerans FRC58, Isolated from the Bronchitic Aspiration of a Patient in France.</title>
        <authorList>
            <person name="Silva Ado S."/>
            <person name="Barauna R.A."/>
            <person name="de Sa P.C."/>
            <person name="das Gracas D.A."/>
            <person name="Carneiro A.R."/>
            <person name="Thouvenin M."/>
            <person name="Azevedo V."/>
            <person name="Badell E."/>
            <person name="Guiso N."/>
            <person name="da Silva A.L."/>
            <person name="Ramos R.T."/>
        </authorList>
    </citation>
    <scope>NUCLEOTIDE SEQUENCE [LARGE SCALE GENOMIC DNA]</scope>
    <source>
        <strain evidence="1 2">FRC58</strain>
    </source>
</reference>
<evidence type="ECO:0000313" key="2">
    <source>
        <dbReference type="Proteomes" id="UP000036185"/>
    </source>
</evidence>
<keyword evidence="2" id="KW-1185">Reference proteome</keyword>